<accession>A0A1S3X8Y9</accession>
<dbReference type="PANTHER" id="PTHR33240">
    <property type="entry name" value="OS08G0508500 PROTEIN"/>
    <property type="match status" value="1"/>
</dbReference>
<protein>
    <submittedName>
        <fullName evidence="1">Uncharacterized protein</fullName>
    </submittedName>
</protein>
<sequence length="203" mass="22832">MVIMLGTVGICVKRKRSTALDDQHDFSGNEINGVTFSAAKKMKVSVTHSKRLREVVEDDITFTEEDADGLLLPHNDLLDVWANIIQWRVLEQAKLTGSIIPDTKLLASFYLASVMTRREILLPTNAEGVMKTTLFEVVDGDMGYNIIFGRLWLHEMKFVPSTYHQLLEFPTPKGIKQIRGGQLTAREMNAISVSSSKRKEHAT</sequence>
<dbReference type="AlphaFoldDB" id="A0A1S3X8Y9"/>
<name>A0A1S3X8Y9_TOBAC</name>
<dbReference type="PaxDb" id="4097-A0A1S3X8Y9"/>
<dbReference type="OrthoDB" id="2919534at2759"/>
<reference evidence="1" key="1">
    <citation type="submission" date="2025-08" db="UniProtKB">
        <authorList>
            <consortium name="RefSeq"/>
        </authorList>
    </citation>
    <scope>IDENTIFICATION</scope>
</reference>
<proteinExistence type="predicted"/>
<dbReference type="RefSeq" id="XP_016436269.1">
    <property type="nucleotide sequence ID" value="XM_016580783.1"/>
</dbReference>
<organism evidence="1">
    <name type="scientific">Nicotiana tabacum</name>
    <name type="common">Common tobacco</name>
    <dbReference type="NCBI Taxonomy" id="4097"/>
    <lineage>
        <taxon>Eukaryota</taxon>
        <taxon>Viridiplantae</taxon>
        <taxon>Streptophyta</taxon>
        <taxon>Embryophyta</taxon>
        <taxon>Tracheophyta</taxon>
        <taxon>Spermatophyta</taxon>
        <taxon>Magnoliopsida</taxon>
        <taxon>eudicotyledons</taxon>
        <taxon>Gunneridae</taxon>
        <taxon>Pentapetalae</taxon>
        <taxon>asterids</taxon>
        <taxon>lamiids</taxon>
        <taxon>Solanales</taxon>
        <taxon>Solanaceae</taxon>
        <taxon>Nicotianoideae</taxon>
        <taxon>Nicotianeae</taxon>
        <taxon>Nicotiana</taxon>
    </lineage>
</organism>
<dbReference type="PANTHER" id="PTHR33240:SF8">
    <property type="entry name" value="OS03G0439900 PROTEIN"/>
    <property type="match status" value="1"/>
</dbReference>
<evidence type="ECO:0000313" key="1">
    <source>
        <dbReference type="RefSeq" id="XP_016436269.1"/>
    </source>
</evidence>
<dbReference type="KEGG" id="nta:107762425"/>
<gene>
    <name evidence="1" type="primary">LOC107762425</name>
</gene>